<dbReference type="InterPro" id="IPR017900">
    <property type="entry name" value="4Fe4S_Fe_S_CS"/>
</dbReference>
<dbReference type="PROSITE" id="PS51379">
    <property type="entry name" value="4FE4S_FER_2"/>
    <property type="match status" value="2"/>
</dbReference>
<feature type="domain" description="4Fe-4S ferredoxin-type" evidence="4">
    <location>
        <begin position="360"/>
        <end position="388"/>
    </location>
</feature>
<protein>
    <submittedName>
        <fullName evidence="5">4Fe-4S dicluster domain-containing protein</fullName>
    </submittedName>
</protein>
<evidence type="ECO:0000256" key="1">
    <source>
        <dbReference type="ARBA" id="ARBA00022723"/>
    </source>
</evidence>
<dbReference type="InterPro" id="IPR017896">
    <property type="entry name" value="4Fe4S_Fe-S-bd"/>
</dbReference>
<dbReference type="PANTHER" id="PTHR40447:SF1">
    <property type="entry name" value="ANAEROBIC SULFITE REDUCTASE SUBUNIT A"/>
    <property type="match status" value="1"/>
</dbReference>
<dbReference type="EMBL" id="LT629710">
    <property type="protein sequence ID" value="SDP18925.1"/>
    <property type="molecule type" value="Genomic_DNA"/>
</dbReference>
<evidence type="ECO:0000313" key="6">
    <source>
        <dbReference type="Proteomes" id="UP000198741"/>
    </source>
</evidence>
<dbReference type="PANTHER" id="PTHR40447">
    <property type="entry name" value="ANAEROBIC SULFITE REDUCTASE SUBUNIT A"/>
    <property type="match status" value="1"/>
</dbReference>
<dbReference type="SUPFAM" id="SSF46548">
    <property type="entry name" value="alpha-helical ferredoxin"/>
    <property type="match status" value="1"/>
</dbReference>
<sequence>MADEPGGGRADTLPVAASVSPRQLDTAGLQALIDVLAGRGYTVIGPTISGGAIVNAPIRTIDDLPRGWGDDQDAAHYRLRHRDDDAYFGFASGAQSAKPVFFPTDELLWRGRRAHGEVTVESDVEGGAAPDGAGPVALLGVRSCDLHAIAIHDRVLGGRVRADAHYVARRDDAFIVSVSCTDPGGTCFCVSMGTGPRPENGPDARFDLSLTELLDGGGHRFVVEVGSARGAEVLTEISASPAPPDDLAAADEVAQSAAGRMGRTLDTDGIKELLYASVESPRWDDVASRCLACGNCTMVCPTCFCTTVEDIGDLTGDDAERHRFWDSCFDADFSYIHGGTVRASTKSRYRQWMTHKLGSWIDQFGTSGCVGCGRCVTWCPAAIDITAEAAALRGATPQPDRPF</sequence>
<dbReference type="InterPro" id="IPR009051">
    <property type="entry name" value="Helical_ferredxn"/>
</dbReference>
<keyword evidence="6" id="KW-1185">Reference proteome</keyword>
<dbReference type="OrthoDB" id="9795302at2"/>
<gene>
    <name evidence="5" type="ORF">SAMN04515671_3182</name>
</gene>
<dbReference type="Gene3D" id="1.10.1060.10">
    <property type="entry name" value="Alpha-helical ferredoxin"/>
    <property type="match status" value="1"/>
</dbReference>
<evidence type="ECO:0000259" key="4">
    <source>
        <dbReference type="PROSITE" id="PS51379"/>
    </source>
</evidence>
<feature type="domain" description="4Fe-4S ferredoxin-type" evidence="4">
    <location>
        <begin position="279"/>
        <end position="311"/>
    </location>
</feature>
<dbReference type="PROSITE" id="PS00198">
    <property type="entry name" value="4FE4S_FER_1"/>
    <property type="match status" value="2"/>
</dbReference>
<dbReference type="AlphaFoldDB" id="A0A1H0QP99"/>
<organism evidence="5 6">
    <name type="scientific">Nakamurella panacisegetis</name>
    <dbReference type="NCBI Taxonomy" id="1090615"/>
    <lineage>
        <taxon>Bacteria</taxon>
        <taxon>Bacillati</taxon>
        <taxon>Actinomycetota</taxon>
        <taxon>Actinomycetes</taxon>
        <taxon>Nakamurellales</taxon>
        <taxon>Nakamurellaceae</taxon>
        <taxon>Nakamurella</taxon>
    </lineage>
</organism>
<dbReference type="GO" id="GO:0046872">
    <property type="term" value="F:metal ion binding"/>
    <property type="evidence" value="ECO:0007669"/>
    <property type="project" value="UniProtKB-KW"/>
</dbReference>
<dbReference type="RefSeq" id="WP_090477416.1">
    <property type="nucleotide sequence ID" value="NZ_LT629710.1"/>
</dbReference>
<dbReference type="Pfam" id="PF17179">
    <property type="entry name" value="Fer4_22"/>
    <property type="match status" value="1"/>
</dbReference>
<dbReference type="GO" id="GO:0051536">
    <property type="term" value="F:iron-sulfur cluster binding"/>
    <property type="evidence" value="ECO:0007669"/>
    <property type="project" value="UniProtKB-KW"/>
</dbReference>
<evidence type="ECO:0000256" key="2">
    <source>
        <dbReference type="ARBA" id="ARBA00023004"/>
    </source>
</evidence>
<dbReference type="Proteomes" id="UP000198741">
    <property type="component" value="Chromosome I"/>
</dbReference>
<keyword evidence="3" id="KW-0411">Iron-sulfur</keyword>
<evidence type="ECO:0000256" key="3">
    <source>
        <dbReference type="ARBA" id="ARBA00023014"/>
    </source>
</evidence>
<keyword evidence="2" id="KW-0408">Iron</keyword>
<keyword evidence="1" id="KW-0479">Metal-binding</keyword>
<proteinExistence type="predicted"/>
<accession>A0A1H0QP99</accession>
<reference evidence="5 6" key="1">
    <citation type="submission" date="2016-10" db="EMBL/GenBank/DDBJ databases">
        <authorList>
            <person name="de Groot N.N."/>
        </authorList>
    </citation>
    <scope>NUCLEOTIDE SEQUENCE [LARGE SCALE GENOMIC DNA]</scope>
    <source>
        <strain evidence="6">P4-7,KCTC 19426,CECT 7604</strain>
    </source>
</reference>
<name>A0A1H0QP99_9ACTN</name>
<dbReference type="STRING" id="1090615.SAMN04515671_3182"/>
<evidence type="ECO:0000313" key="5">
    <source>
        <dbReference type="EMBL" id="SDP18925.1"/>
    </source>
</evidence>